<feature type="domain" description="IPT/TIG" evidence="1">
    <location>
        <begin position="82"/>
        <end position="171"/>
    </location>
</feature>
<dbReference type="InterPro" id="IPR002909">
    <property type="entry name" value="IPT_dom"/>
</dbReference>
<accession>A0ABN3EWU3</accession>
<dbReference type="InterPro" id="IPR031148">
    <property type="entry name" value="Plexin"/>
</dbReference>
<feature type="domain" description="IPT/TIG" evidence="1">
    <location>
        <begin position="4"/>
        <end position="80"/>
    </location>
</feature>
<dbReference type="PANTHER" id="PTHR22625:SF70">
    <property type="entry name" value="PLEXIN A, ISOFORM A"/>
    <property type="match status" value="1"/>
</dbReference>
<dbReference type="Gene3D" id="2.60.40.10">
    <property type="entry name" value="Immunoglobulins"/>
    <property type="match status" value="3"/>
</dbReference>
<dbReference type="InterPro" id="IPR013783">
    <property type="entry name" value="Ig-like_fold"/>
</dbReference>
<sequence length="263" mass="25458">MASITSFSTGNPGSAGQTLTINGSGLSSASKVNFGNKSVTATVVSSTQITCVIPSLCVGQYNVNVTAGTATTNSLPFFYAATPVVSVVNPDTGPSAPGAITLNGSGFLNAAAVTFGTIGAGTGLAVVNDTQITITPPPHGTFTGALDTVDVTVTGPGGTSAASVNDEFTYYAAPTVTGISPASGAAGTSVTVTGTNLASVSNVTFTLTTGGTPISASSINPVSETQVIVTVPSGLTAGLTYDTQVVTPGGTSATSAADVFTAA</sequence>
<dbReference type="SMART" id="SM00429">
    <property type="entry name" value="IPT"/>
    <property type="match status" value="3"/>
</dbReference>
<feature type="domain" description="IPT/TIG" evidence="1">
    <location>
        <begin position="173"/>
        <end position="263"/>
    </location>
</feature>
<name>A0ABN3EWU3_9ACTN</name>
<dbReference type="Pfam" id="PF01833">
    <property type="entry name" value="TIG"/>
    <property type="match status" value="3"/>
</dbReference>
<organism evidence="2 3">
    <name type="scientific">Kitasatospora cystarginea</name>
    <dbReference type="NCBI Taxonomy" id="58350"/>
    <lineage>
        <taxon>Bacteria</taxon>
        <taxon>Bacillati</taxon>
        <taxon>Actinomycetota</taxon>
        <taxon>Actinomycetes</taxon>
        <taxon>Kitasatosporales</taxon>
        <taxon>Streptomycetaceae</taxon>
        <taxon>Kitasatospora</taxon>
    </lineage>
</organism>
<evidence type="ECO:0000313" key="2">
    <source>
        <dbReference type="EMBL" id="GAA2274444.1"/>
    </source>
</evidence>
<proteinExistence type="predicted"/>
<evidence type="ECO:0000259" key="1">
    <source>
        <dbReference type="SMART" id="SM00429"/>
    </source>
</evidence>
<keyword evidence="3" id="KW-1185">Reference proteome</keyword>
<dbReference type="RefSeq" id="WP_344640655.1">
    <property type="nucleotide sequence ID" value="NZ_BAAATR010000049.1"/>
</dbReference>
<protein>
    <recommendedName>
        <fullName evidence="1">IPT/TIG domain-containing protein</fullName>
    </recommendedName>
</protein>
<dbReference type="EMBL" id="BAAATR010000049">
    <property type="protein sequence ID" value="GAA2274444.1"/>
    <property type="molecule type" value="Genomic_DNA"/>
</dbReference>
<comment type="caution">
    <text evidence="2">The sequence shown here is derived from an EMBL/GenBank/DDBJ whole genome shotgun (WGS) entry which is preliminary data.</text>
</comment>
<gene>
    <name evidence="2" type="ORF">GCM10010430_70590</name>
</gene>
<dbReference type="CDD" id="cd00102">
    <property type="entry name" value="IPT"/>
    <property type="match status" value="2"/>
</dbReference>
<reference evidence="2 3" key="1">
    <citation type="journal article" date="2019" name="Int. J. Syst. Evol. Microbiol.">
        <title>The Global Catalogue of Microorganisms (GCM) 10K type strain sequencing project: providing services to taxonomists for standard genome sequencing and annotation.</title>
        <authorList>
            <consortium name="The Broad Institute Genomics Platform"/>
            <consortium name="The Broad Institute Genome Sequencing Center for Infectious Disease"/>
            <person name="Wu L."/>
            <person name="Ma J."/>
        </authorList>
    </citation>
    <scope>NUCLEOTIDE SEQUENCE [LARGE SCALE GENOMIC DNA]</scope>
    <source>
        <strain evidence="2 3">JCM 7356</strain>
    </source>
</reference>
<dbReference type="InterPro" id="IPR014756">
    <property type="entry name" value="Ig_E-set"/>
</dbReference>
<evidence type="ECO:0000313" key="3">
    <source>
        <dbReference type="Proteomes" id="UP001500305"/>
    </source>
</evidence>
<dbReference type="Proteomes" id="UP001500305">
    <property type="component" value="Unassembled WGS sequence"/>
</dbReference>
<dbReference type="PANTHER" id="PTHR22625">
    <property type="entry name" value="PLEXIN"/>
    <property type="match status" value="1"/>
</dbReference>
<dbReference type="SUPFAM" id="SSF81296">
    <property type="entry name" value="E set domains"/>
    <property type="match status" value="3"/>
</dbReference>